<sequence>MDMEVPRRAPRSRKLPSRLRSPSPKPLSAHRPDVMRAVSPAVAAEAAPASDAQENEQATGPGKRHRRPSTMYKPPEALTADMKRASPVNVHAKLKAAGRPHPKPLSLDKKEGEEPRTPTRITLRLPPQSASAADDIHTPATFTRRGERMTEPIRKKVARVGNETGIMSPKPVRTASGVWRMSTTPFPNQDEDDDEDDDLDDDGAGEVARSTLQLDFAERAWSIAMSDTPKPILHAGEQDLCVDSDGEEDDFHQTMLHDDELDMLTRVDSPKDSEEDAPLTDGHITTPASCGAKDSPAEARSCSPALSGPALSPPAEAGKDPVFSHALPVPHVLANDPSVHAGSITLSLPFDLTQPVPHTLPSMGAGDSVSSPILDAHGETPLTPVHAHTVSTPDEDEDKDGLRSLVPTTLPSDLSQIKPASTSSFSPSSPSSNIDEEPVQSLLDTAFEAAEPAAVSQEASHKEAWLNTEPALHMPLDDADMDPFLGAPEKMFALTDLDRAWNLAIDCDTGSAEAPKRPRSVLTHGKRRRGADGSCATQPRTRMSRLRGRAL</sequence>
<feature type="compositionally biased region" description="Low complexity" evidence="1">
    <location>
        <begin position="18"/>
        <end position="29"/>
    </location>
</feature>
<feature type="region of interest" description="Disordered" evidence="1">
    <location>
        <begin position="266"/>
        <end position="319"/>
    </location>
</feature>
<evidence type="ECO:0000256" key="1">
    <source>
        <dbReference type="SAM" id="MobiDB-lite"/>
    </source>
</evidence>
<feature type="compositionally biased region" description="Basic residues" evidence="1">
    <location>
        <begin position="542"/>
        <end position="551"/>
    </location>
</feature>
<accession>A0AAF0EDS3</accession>
<feature type="compositionally biased region" description="Basic and acidic residues" evidence="1">
    <location>
        <begin position="144"/>
        <end position="154"/>
    </location>
</feature>
<feature type="compositionally biased region" description="Low complexity" evidence="1">
    <location>
        <begin position="419"/>
        <end position="432"/>
    </location>
</feature>
<feature type="region of interest" description="Disordered" evidence="1">
    <location>
        <begin position="1"/>
        <end position="211"/>
    </location>
</feature>
<feature type="region of interest" description="Disordered" evidence="1">
    <location>
        <begin position="510"/>
        <end position="551"/>
    </location>
</feature>
<dbReference type="Proteomes" id="UP001214415">
    <property type="component" value="Chromosome 4"/>
</dbReference>
<feature type="compositionally biased region" description="Basic residues" evidence="1">
    <location>
        <begin position="8"/>
        <end position="17"/>
    </location>
</feature>
<feature type="compositionally biased region" description="Basic and acidic residues" evidence="1">
    <location>
        <begin position="106"/>
        <end position="117"/>
    </location>
</feature>
<keyword evidence="3" id="KW-1185">Reference proteome</keyword>
<feature type="compositionally biased region" description="Low complexity" evidence="1">
    <location>
        <begin position="37"/>
        <end position="52"/>
    </location>
</feature>
<feature type="region of interest" description="Disordered" evidence="1">
    <location>
        <begin position="359"/>
        <end position="436"/>
    </location>
</feature>
<dbReference type="AlphaFoldDB" id="A0AAF0EDS3"/>
<feature type="compositionally biased region" description="Polar residues" evidence="1">
    <location>
        <begin position="406"/>
        <end position="415"/>
    </location>
</feature>
<evidence type="ECO:0000313" key="2">
    <source>
        <dbReference type="EMBL" id="WFD23683.1"/>
    </source>
</evidence>
<protein>
    <submittedName>
        <fullName evidence="2">Uncharacterized protein</fullName>
    </submittedName>
</protein>
<evidence type="ECO:0000313" key="3">
    <source>
        <dbReference type="Proteomes" id="UP001214415"/>
    </source>
</evidence>
<feature type="compositionally biased region" description="Acidic residues" evidence="1">
    <location>
        <begin position="189"/>
        <end position="204"/>
    </location>
</feature>
<organism evidence="2 3">
    <name type="scientific">Malassezia equina</name>
    <dbReference type="NCBI Taxonomy" id="1381935"/>
    <lineage>
        <taxon>Eukaryota</taxon>
        <taxon>Fungi</taxon>
        <taxon>Dikarya</taxon>
        <taxon>Basidiomycota</taxon>
        <taxon>Ustilaginomycotina</taxon>
        <taxon>Malasseziomycetes</taxon>
        <taxon>Malasseziales</taxon>
        <taxon>Malasseziaceae</taxon>
        <taxon>Malassezia</taxon>
    </lineage>
</organism>
<gene>
    <name evidence="2" type="ORF">MEQU1_002377</name>
</gene>
<name>A0AAF0EDS3_9BASI</name>
<feature type="compositionally biased region" description="Basic residues" evidence="1">
    <location>
        <begin position="92"/>
        <end position="102"/>
    </location>
</feature>
<dbReference type="EMBL" id="CP119903">
    <property type="protein sequence ID" value="WFD23683.1"/>
    <property type="molecule type" value="Genomic_DNA"/>
</dbReference>
<feature type="compositionally biased region" description="Low complexity" evidence="1">
    <location>
        <begin position="301"/>
        <end position="316"/>
    </location>
</feature>
<proteinExistence type="predicted"/>
<reference evidence="2" key="1">
    <citation type="submission" date="2023-03" db="EMBL/GenBank/DDBJ databases">
        <title>Mating type loci evolution in Malassezia.</title>
        <authorList>
            <person name="Coelho M.A."/>
        </authorList>
    </citation>
    <scope>NUCLEOTIDE SEQUENCE</scope>
    <source>
        <strain evidence="2">CBS 12830</strain>
    </source>
</reference>